<organism evidence="2 3">
    <name type="scientific">Pseudanabaena catenata USMAC16</name>
    <dbReference type="NCBI Taxonomy" id="1855837"/>
    <lineage>
        <taxon>Bacteria</taxon>
        <taxon>Bacillati</taxon>
        <taxon>Cyanobacteriota</taxon>
        <taxon>Cyanophyceae</taxon>
        <taxon>Pseudanabaenales</taxon>
        <taxon>Pseudanabaenaceae</taxon>
        <taxon>Pseudanabaena</taxon>
    </lineage>
</organism>
<evidence type="ECO:0000313" key="3">
    <source>
        <dbReference type="Proteomes" id="UP001152872"/>
    </source>
</evidence>
<keyword evidence="1" id="KW-0732">Signal</keyword>
<name>A0A9X4M5D0_9CYAN</name>
<sequence>MNKRNPRQISVISLATCSLLLFSPHPADAQVPLPPELTGLIQQVNQLITSINSGDFLKAQMDKLLGQYLPQVQAAITQSIGQLGLPDPSKAEATVLAQIEGAFNSAGLNGTSINQGVVTSAITNTSIQNVLGQEGQARLKKTLEDMLVNAQKVGQLSLNTATGAENSTAIADVSQQIAANSVTFAQNSLSRSQQVDGLSQQAQAAISTQDVLKIVAQQNAGNSAILANIASQFGNNANQVGNVANQLGLLSEQNSQLAEQNSQRAQIDAQQLALQVQQTQQGATSLLNLDQINSSLKGDRQDRLIERNSTVQQRMPYTFLR</sequence>
<feature type="chain" id="PRO_5040845254" description="Conjugal transfer protein" evidence="1">
    <location>
        <begin position="30"/>
        <end position="321"/>
    </location>
</feature>
<dbReference type="AlphaFoldDB" id="A0A9X4M5D0"/>
<evidence type="ECO:0000313" key="2">
    <source>
        <dbReference type="EMBL" id="MDG3492978.1"/>
    </source>
</evidence>
<keyword evidence="3" id="KW-1185">Reference proteome</keyword>
<accession>A0A9X4M5D0</accession>
<proteinExistence type="predicted"/>
<comment type="caution">
    <text evidence="2">The sequence shown here is derived from an EMBL/GenBank/DDBJ whole genome shotgun (WGS) entry which is preliminary data.</text>
</comment>
<dbReference type="EMBL" id="VBTY01000001">
    <property type="protein sequence ID" value="MDG3492978.1"/>
    <property type="molecule type" value="Genomic_DNA"/>
</dbReference>
<gene>
    <name evidence="2" type="ORF">FEV09_00230</name>
</gene>
<dbReference type="RefSeq" id="WP_009625004.1">
    <property type="nucleotide sequence ID" value="NZ_VBTY01000001.1"/>
</dbReference>
<feature type="signal peptide" evidence="1">
    <location>
        <begin position="1"/>
        <end position="29"/>
    </location>
</feature>
<reference evidence="2" key="1">
    <citation type="submission" date="2019-05" db="EMBL/GenBank/DDBJ databases">
        <title>Whole genome sequencing of Pseudanabaena catenata USMAC16.</title>
        <authorList>
            <person name="Khan Z."/>
            <person name="Omar W.M."/>
            <person name="Convey P."/>
            <person name="Merican F."/>
            <person name="Najimudin N."/>
        </authorList>
    </citation>
    <scope>NUCLEOTIDE SEQUENCE</scope>
    <source>
        <strain evidence="2">USMAC16</strain>
    </source>
</reference>
<dbReference type="Proteomes" id="UP001152872">
    <property type="component" value="Unassembled WGS sequence"/>
</dbReference>
<evidence type="ECO:0008006" key="4">
    <source>
        <dbReference type="Google" id="ProtNLM"/>
    </source>
</evidence>
<protein>
    <recommendedName>
        <fullName evidence="4">Conjugal transfer protein</fullName>
    </recommendedName>
</protein>
<evidence type="ECO:0000256" key="1">
    <source>
        <dbReference type="SAM" id="SignalP"/>
    </source>
</evidence>